<dbReference type="Gene3D" id="3.60.15.10">
    <property type="entry name" value="Ribonuclease Z/Hydroxyacylglutathione hydrolase-like"/>
    <property type="match status" value="1"/>
</dbReference>
<feature type="compositionally biased region" description="Basic residues" evidence="1">
    <location>
        <begin position="67"/>
        <end position="78"/>
    </location>
</feature>
<dbReference type="OrthoDB" id="9761531at2"/>
<proteinExistence type="predicted"/>
<dbReference type="SMART" id="SM00849">
    <property type="entry name" value="Lactamase_B"/>
    <property type="match status" value="1"/>
</dbReference>
<dbReference type="InterPro" id="IPR003583">
    <property type="entry name" value="Hlx-hairpin-Hlx_DNA-bd_motif"/>
</dbReference>
<dbReference type="InterPro" id="IPR052159">
    <property type="entry name" value="Competence_DNA_uptake"/>
</dbReference>
<evidence type="ECO:0000259" key="3">
    <source>
        <dbReference type="SMART" id="SM00278"/>
    </source>
</evidence>
<dbReference type="GO" id="GO:0016787">
    <property type="term" value="F:hydrolase activity"/>
    <property type="evidence" value="ECO:0007669"/>
    <property type="project" value="UniProtKB-KW"/>
</dbReference>
<comment type="caution">
    <text evidence="5">The sequence shown here is derived from an EMBL/GenBank/DDBJ whole genome shotgun (WGS) entry which is preliminary data.</text>
</comment>
<feature type="compositionally biased region" description="Basic and acidic residues" evidence="1">
    <location>
        <begin position="49"/>
        <end position="66"/>
    </location>
</feature>
<evidence type="ECO:0000313" key="6">
    <source>
        <dbReference type="Proteomes" id="UP000321574"/>
    </source>
</evidence>
<dbReference type="GO" id="GO:0003677">
    <property type="term" value="F:DNA binding"/>
    <property type="evidence" value="ECO:0007669"/>
    <property type="project" value="InterPro"/>
</dbReference>
<gene>
    <name evidence="5" type="ORF">FHP05_14895</name>
</gene>
<dbReference type="Pfam" id="PF00753">
    <property type="entry name" value="Lactamase_B"/>
    <property type="match status" value="1"/>
</dbReference>
<sequence>MRKYLMLMVSLLFLFTACGVEETGTNMNENDHDTVTETSAEAEDTGDNVEAKEKEKEEKEEKENKKQKQTSKKQTHPKKTTDTLAPLTIHYIDVGQADATLFTYESGGENYTILFDTGDWKRNDTVEYLADQGITALDLVIISHPDADHIGQLPDIIDTFDVGEVWMSGNESTSETFQKSIEGILANDIDYHEPRAGEDYEIGNLQLKIVHPSSISGKANEESVSIQFTYGEKRFLFTGDADIQAESEMIGTGIDLKSHVFQLGHHGSDTSNGQEFIDAVQPEVAIFSAGVDSQYGHPHQDVIERLKQSGVKIYGTATDGNILVTTDGKTYSINTGKKKSASKERSKTNSPSNHKKTTQSEKTPSDNCININQASAEDLQKITNIGPKRAEDVIANRPYKKLDELSKVNGIGEVRLQEIKEEGLACVN</sequence>
<dbReference type="SUPFAM" id="SSF81585">
    <property type="entry name" value="PsbU/PolX domain-like"/>
    <property type="match status" value="1"/>
</dbReference>
<dbReference type="CDD" id="cd07731">
    <property type="entry name" value="ComA-like_MBL-fold"/>
    <property type="match status" value="1"/>
</dbReference>
<keyword evidence="2" id="KW-0732">Signal</keyword>
<dbReference type="Gene3D" id="1.10.150.320">
    <property type="entry name" value="Photosystem II 12 kDa extrinsic protein"/>
    <property type="match status" value="1"/>
</dbReference>
<dbReference type="Proteomes" id="UP000321574">
    <property type="component" value="Unassembled WGS sequence"/>
</dbReference>
<evidence type="ECO:0000256" key="1">
    <source>
        <dbReference type="SAM" id="MobiDB-lite"/>
    </source>
</evidence>
<dbReference type="RefSeq" id="WP_147670734.1">
    <property type="nucleotide sequence ID" value="NZ_VDUW01000017.1"/>
</dbReference>
<evidence type="ECO:0000256" key="2">
    <source>
        <dbReference type="SAM" id="SignalP"/>
    </source>
</evidence>
<dbReference type="InterPro" id="IPR036866">
    <property type="entry name" value="RibonucZ/Hydroxyglut_hydro"/>
</dbReference>
<dbReference type="AlphaFoldDB" id="A0A5C8NDX4"/>
<feature type="region of interest" description="Disordered" evidence="1">
    <location>
        <begin position="23"/>
        <end position="80"/>
    </location>
</feature>
<feature type="domain" description="Helix-hairpin-helix DNA-binding motif class 1" evidence="3">
    <location>
        <begin position="377"/>
        <end position="396"/>
    </location>
</feature>
<feature type="signal peptide" evidence="2">
    <location>
        <begin position="1"/>
        <end position="19"/>
    </location>
</feature>
<dbReference type="InterPro" id="IPR035681">
    <property type="entry name" value="ComA-like_MBL"/>
</dbReference>
<keyword evidence="5" id="KW-0378">Hydrolase</keyword>
<dbReference type="PANTHER" id="PTHR30619">
    <property type="entry name" value="DNA INTERNALIZATION/COMPETENCE PROTEIN COMEC/REC2"/>
    <property type="match status" value="1"/>
</dbReference>
<dbReference type="SUPFAM" id="SSF56281">
    <property type="entry name" value="Metallo-hydrolase/oxidoreductase"/>
    <property type="match status" value="1"/>
</dbReference>
<organism evidence="5 6">
    <name type="scientific">Cerasibacillus terrae</name>
    <dbReference type="NCBI Taxonomy" id="2498845"/>
    <lineage>
        <taxon>Bacteria</taxon>
        <taxon>Bacillati</taxon>
        <taxon>Bacillota</taxon>
        <taxon>Bacilli</taxon>
        <taxon>Bacillales</taxon>
        <taxon>Bacillaceae</taxon>
        <taxon>Cerasibacillus</taxon>
    </lineage>
</organism>
<dbReference type="InterPro" id="IPR001279">
    <property type="entry name" value="Metallo-B-lactamas"/>
</dbReference>
<accession>A0A5C8NDX4</accession>
<dbReference type="Pfam" id="PF12836">
    <property type="entry name" value="HHH_3"/>
    <property type="match status" value="1"/>
</dbReference>
<feature type="domain" description="Helix-hairpin-helix DNA-binding motif class 1" evidence="3">
    <location>
        <begin position="403"/>
        <end position="422"/>
    </location>
</feature>
<feature type="chain" id="PRO_5038841570" evidence="2">
    <location>
        <begin position="20"/>
        <end position="428"/>
    </location>
</feature>
<dbReference type="EMBL" id="VDUW01000017">
    <property type="protein sequence ID" value="TXL57807.1"/>
    <property type="molecule type" value="Genomic_DNA"/>
</dbReference>
<feature type="region of interest" description="Disordered" evidence="1">
    <location>
        <begin position="333"/>
        <end position="368"/>
    </location>
</feature>
<evidence type="ECO:0000259" key="4">
    <source>
        <dbReference type="SMART" id="SM00849"/>
    </source>
</evidence>
<dbReference type="SMART" id="SM00278">
    <property type="entry name" value="HhH1"/>
    <property type="match status" value="2"/>
</dbReference>
<evidence type="ECO:0000313" key="5">
    <source>
        <dbReference type="EMBL" id="TXL57807.1"/>
    </source>
</evidence>
<dbReference type="GO" id="GO:0006281">
    <property type="term" value="P:DNA repair"/>
    <property type="evidence" value="ECO:0007669"/>
    <property type="project" value="InterPro"/>
</dbReference>
<feature type="domain" description="Metallo-beta-lactamase" evidence="4">
    <location>
        <begin position="96"/>
        <end position="291"/>
    </location>
</feature>
<keyword evidence="6" id="KW-1185">Reference proteome</keyword>
<protein>
    <submittedName>
        <fullName evidence="5">MBL fold metallo-hydrolase</fullName>
    </submittedName>
</protein>
<dbReference type="PANTHER" id="PTHR30619:SF7">
    <property type="entry name" value="BETA-LACTAMASE DOMAIN PROTEIN"/>
    <property type="match status" value="1"/>
</dbReference>
<reference evidence="5 6" key="1">
    <citation type="submission" date="2019-06" db="EMBL/GenBank/DDBJ databases">
        <title>Cerasibacillus sp. nov., isolated from maize field.</title>
        <authorList>
            <person name="Lin S.-Y."/>
            <person name="Tsai C.-F."/>
            <person name="Young C.-C."/>
        </authorList>
    </citation>
    <scope>NUCLEOTIDE SEQUENCE [LARGE SCALE GENOMIC DNA]</scope>
    <source>
        <strain evidence="5 6">CC-CFT480</strain>
    </source>
</reference>
<dbReference type="PROSITE" id="PS51257">
    <property type="entry name" value="PROKAR_LIPOPROTEIN"/>
    <property type="match status" value="1"/>
</dbReference>
<name>A0A5C8NDX4_9BACI</name>